<dbReference type="Proteomes" id="UP000595636">
    <property type="component" value="Chromosome"/>
</dbReference>
<keyword evidence="2" id="KW-1185">Reference proteome</keyword>
<dbReference type="EMBL" id="CP066831">
    <property type="protein sequence ID" value="QQM45173.1"/>
    <property type="molecule type" value="Genomic_DNA"/>
</dbReference>
<dbReference type="Pfam" id="PF19698">
    <property type="entry name" value="DUF6197"/>
    <property type="match status" value="1"/>
</dbReference>
<organism evidence="1 2">
    <name type="scientific">Streptomyces liliifuscus</name>
    <dbReference type="NCBI Taxonomy" id="2797636"/>
    <lineage>
        <taxon>Bacteria</taxon>
        <taxon>Bacillati</taxon>
        <taxon>Actinomycetota</taxon>
        <taxon>Actinomycetes</taxon>
        <taxon>Kitasatosporales</taxon>
        <taxon>Streptomycetaceae</taxon>
        <taxon>Streptomyces</taxon>
    </lineage>
</organism>
<dbReference type="KEGG" id="slf:JEQ17_41080"/>
<dbReference type="RefSeq" id="WP_200399982.1">
    <property type="nucleotide sequence ID" value="NZ_CP066831.1"/>
</dbReference>
<evidence type="ECO:0000313" key="1">
    <source>
        <dbReference type="EMBL" id="QQM45173.1"/>
    </source>
</evidence>
<dbReference type="AlphaFoldDB" id="A0A7T7L2B8"/>
<gene>
    <name evidence="1" type="ORF">JEQ17_41080</name>
</gene>
<evidence type="ECO:0000313" key="2">
    <source>
        <dbReference type="Proteomes" id="UP000595636"/>
    </source>
</evidence>
<sequence length="171" mass="18387">MTTHAPVRATPPVTAPVELDLEARLAIVDAIMAARIDRAGLAFDINTAYIPGAEMPEITAPLPLTPTAAPDPYATPIAGILHRARNRIMQGGWCRDAIYDEGGATCPIRAIRLEAASRGQADDACVLLLDVIRAELPHVETIPSWNADQASVAPVLRYLERAADRAHRRGI</sequence>
<reference evidence="1 2" key="1">
    <citation type="submission" date="2020-12" db="EMBL/GenBank/DDBJ databases">
        <title>A novel species.</title>
        <authorList>
            <person name="Li K."/>
        </authorList>
    </citation>
    <scope>NUCLEOTIDE SEQUENCE [LARGE SCALE GENOMIC DNA]</scope>
    <source>
        <strain evidence="1 2">ZYC-3</strain>
    </source>
</reference>
<proteinExistence type="predicted"/>
<name>A0A7T7L2B8_9ACTN</name>
<dbReference type="InterPro" id="IPR045677">
    <property type="entry name" value="DUF6197"/>
</dbReference>
<protein>
    <submittedName>
        <fullName evidence="1">Uncharacterized protein</fullName>
    </submittedName>
</protein>
<accession>A0A7T7L2B8</accession>